<dbReference type="Proteomes" id="UP000694865">
    <property type="component" value="Unplaced"/>
</dbReference>
<evidence type="ECO:0000313" key="4">
    <source>
        <dbReference type="RefSeq" id="XP_006818554.1"/>
    </source>
</evidence>
<keyword evidence="3" id="KW-1185">Reference proteome</keyword>
<dbReference type="PANTHER" id="PTHR21255">
    <property type="entry name" value="T-COMPLEX-ASSOCIATED-TESTIS-EXPRESSED 1/ DYNEIN LIGHT CHAIN"/>
    <property type="match status" value="1"/>
</dbReference>
<protein>
    <submittedName>
        <fullName evidence="4">Tctex1 domain-containing protein 1-B-like</fullName>
    </submittedName>
</protein>
<feature type="compositionally biased region" description="Basic and acidic residues" evidence="2">
    <location>
        <begin position="1"/>
        <end position="11"/>
    </location>
</feature>
<dbReference type="Gene3D" id="3.30.1140.40">
    <property type="entry name" value="Tctex-1"/>
    <property type="match status" value="1"/>
</dbReference>
<accession>A0ABM0MEW3</accession>
<evidence type="ECO:0000256" key="2">
    <source>
        <dbReference type="SAM" id="MobiDB-lite"/>
    </source>
</evidence>
<dbReference type="CDD" id="cd21451">
    <property type="entry name" value="DLC-like_TCTEX1D"/>
    <property type="match status" value="1"/>
</dbReference>
<feature type="region of interest" description="Disordered" evidence="2">
    <location>
        <begin position="1"/>
        <end position="33"/>
    </location>
</feature>
<comment type="similarity">
    <text evidence="1">Belongs to the dynein light chain Tctex-type family.</text>
</comment>
<feature type="compositionally biased region" description="Low complexity" evidence="2">
    <location>
        <begin position="88"/>
        <end position="100"/>
    </location>
</feature>
<dbReference type="RefSeq" id="XP_006818554.1">
    <property type="nucleotide sequence ID" value="XM_006818491.1"/>
</dbReference>
<gene>
    <name evidence="4" type="primary">LOC102803414</name>
</gene>
<feature type="region of interest" description="Disordered" evidence="2">
    <location>
        <begin position="47"/>
        <end position="106"/>
    </location>
</feature>
<evidence type="ECO:0000313" key="3">
    <source>
        <dbReference type="Proteomes" id="UP000694865"/>
    </source>
</evidence>
<evidence type="ECO:0000256" key="1">
    <source>
        <dbReference type="ARBA" id="ARBA00005361"/>
    </source>
</evidence>
<feature type="compositionally biased region" description="Low complexity" evidence="2">
    <location>
        <begin position="54"/>
        <end position="68"/>
    </location>
</feature>
<proteinExistence type="inferred from homology"/>
<organism evidence="3 4">
    <name type="scientific">Saccoglossus kowalevskii</name>
    <name type="common">Acorn worm</name>
    <dbReference type="NCBI Taxonomy" id="10224"/>
    <lineage>
        <taxon>Eukaryota</taxon>
        <taxon>Metazoa</taxon>
        <taxon>Hemichordata</taxon>
        <taxon>Enteropneusta</taxon>
        <taxon>Harrimaniidae</taxon>
        <taxon>Saccoglossus</taxon>
    </lineage>
</organism>
<feature type="compositionally biased region" description="Low complexity" evidence="2">
    <location>
        <begin position="12"/>
        <end position="27"/>
    </location>
</feature>
<dbReference type="Pfam" id="PF03645">
    <property type="entry name" value="Tctex-1"/>
    <property type="match status" value="1"/>
</dbReference>
<reference evidence="4" key="1">
    <citation type="submission" date="2025-08" db="UniProtKB">
        <authorList>
            <consortium name="RefSeq"/>
        </authorList>
    </citation>
    <scope>IDENTIFICATION</scope>
    <source>
        <tissue evidence="4">Testes</tissue>
    </source>
</reference>
<dbReference type="GeneID" id="102803414"/>
<dbReference type="InterPro" id="IPR038586">
    <property type="entry name" value="Tctex-1-like_sf"/>
</dbReference>
<sequence length="259" mass="28779">MDKPLQQDDKQQPPVTRSKSASATKTFTKTKDVPVVKVISSNVRLITAPKKQNSIASGSSESLQSSGSTPVRLPRVVKSHAPLTRKQSSLSIEGSSDSESAVVGSQRLSQKGSSWIRTIGRRKPGSAMRTSTTRLKPSLICYENTFKTEPDEEIVFDSCKVRKVLEETLAHYLHDKTYDASGSKVMSTKISELIKHRVKDMGYNRYKIVVNVFIGELKGQAFQLVSRSIWNSNTDSFSSASYRNKNLFSVALVYGVYFE</sequence>
<name>A0ABM0MEW3_SACKO</name>
<dbReference type="PANTHER" id="PTHR21255:SF65">
    <property type="entry name" value="TCTEX1 DOMAIN-CONTAINING PROTEIN 2"/>
    <property type="match status" value="1"/>
</dbReference>
<dbReference type="InterPro" id="IPR005334">
    <property type="entry name" value="Tctex-1-like"/>
</dbReference>